<sequence length="70" mass="8429">MDRLKKMLLDSQGYIDKLHKTVYDKNRRMNEMQDHIYFLEDELYAITQEGNVQQENNAQELNTMVYDEAV</sequence>
<name>A0A7X9RUC7_9BACT</name>
<accession>A0A7X9RUC7</accession>
<proteinExistence type="predicted"/>
<protein>
    <submittedName>
        <fullName evidence="1">Uncharacterized protein</fullName>
    </submittedName>
</protein>
<dbReference type="Proteomes" id="UP000576082">
    <property type="component" value="Unassembled WGS sequence"/>
</dbReference>
<evidence type="ECO:0000313" key="1">
    <source>
        <dbReference type="EMBL" id="NME68867.1"/>
    </source>
</evidence>
<gene>
    <name evidence="1" type="ORF">HHU12_12915</name>
</gene>
<organism evidence="1 2">
    <name type="scientific">Flammeovirga aprica JL-4</name>
    <dbReference type="NCBI Taxonomy" id="694437"/>
    <lineage>
        <taxon>Bacteria</taxon>
        <taxon>Pseudomonadati</taxon>
        <taxon>Bacteroidota</taxon>
        <taxon>Cytophagia</taxon>
        <taxon>Cytophagales</taxon>
        <taxon>Flammeovirgaceae</taxon>
        <taxon>Flammeovirga</taxon>
    </lineage>
</organism>
<evidence type="ECO:0000313" key="2">
    <source>
        <dbReference type="Proteomes" id="UP000576082"/>
    </source>
</evidence>
<dbReference type="RefSeq" id="WP_169657160.1">
    <property type="nucleotide sequence ID" value="NZ_JABANE010000031.1"/>
</dbReference>
<keyword evidence="2" id="KW-1185">Reference proteome</keyword>
<reference evidence="1 2" key="1">
    <citation type="submission" date="2020-04" db="EMBL/GenBank/DDBJ databases">
        <title>Flammeovirga sp. SR4, a novel species isolated from seawater.</title>
        <authorList>
            <person name="Wang X."/>
        </authorList>
    </citation>
    <scope>NUCLEOTIDE SEQUENCE [LARGE SCALE GENOMIC DNA]</scope>
    <source>
        <strain evidence="1 2">ATCC 23126</strain>
    </source>
</reference>
<dbReference type="AlphaFoldDB" id="A0A7X9RUC7"/>
<comment type="caution">
    <text evidence="1">The sequence shown here is derived from an EMBL/GenBank/DDBJ whole genome shotgun (WGS) entry which is preliminary data.</text>
</comment>
<dbReference type="EMBL" id="JABANE010000031">
    <property type="protein sequence ID" value="NME68867.1"/>
    <property type="molecule type" value="Genomic_DNA"/>
</dbReference>